<comment type="caution">
    <text evidence="2">The sequence shown here is derived from an EMBL/GenBank/DDBJ whole genome shotgun (WGS) entry which is preliminary data.</text>
</comment>
<feature type="domain" description="YgjP-like metallopeptidase" evidence="1">
    <location>
        <begin position="28"/>
        <end position="239"/>
    </location>
</feature>
<accession>A0A645CT37</accession>
<proteinExistence type="predicted"/>
<evidence type="ECO:0000259" key="1">
    <source>
        <dbReference type="Pfam" id="PF01863"/>
    </source>
</evidence>
<dbReference type="CDD" id="cd07344">
    <property type="entry name" value="M48_yhfN_like"/>
    <property type="match status" value="1"/>
</dbReference>
<dbReference type="InterPro" id="IPR053136">
    <property type="entry name" value="UTP_pyrophosphatase-like"/>
</dbReference>
<organism evidence="2">
    <name type="scientific">bioreactor metagenome</name>
    <dbReference type="NCBI Taxonomy" id="1076179"/>
    <lineage>
        <taxon>unclassified sequences</taxon>
        <taxon>metagenomes</taxon>
        <taxon>ecological metagenomes</taxon>
    </lineage>
</organism>
<dbReference type="Pfam" id="PF01863">
    <property type="entry name" value="YgjP-like"/>
    <property type="match status" value="1"/>
</dbReference>
<dbReference type="PANTHER" id="PTHR30399">
    <property type="entry name" value="UNCHARACTERIZED PROTEIN YGJP"/>
    <property type="match status" value="1"/>
</dbReference>
<sequence length="245" mass="28782">MNKFLSVQRLVLYNEQVISYELVRKNVKNINLRIRADGSITISANSNVPDNVIDEFVFKKADYIIANINRFSELKQYAPAPKKYVSGESFYLMGKNLRLKVIEDVNEDVFSDGVYLYLKVKDKENFTKKEKMITQYFDKQCKECFGEIVTQMLFIFSKYGIALPILKIRNMETRWGSCLPKKGIITLNKPLIEAPRNCIEYVVLHEYCHFIHPNHSKQFYAFVSMLMPDWKERKKVLESIENRSC</sequence>
<gene>
    <name evidence="2" type="ORF">SDC9_126904</name>
</gene>
<dbReference type="Gene3D" id="3.30.2010.10">
    <property type="entry name" value="Metalloproteases ('zincins'), catalytic domain"/>
    <property type="match status" value="1"/>
</dbReference>
<name>A0A645CT37_9ZZZZ</name>
<reference evidence="2" key="1">
    <citation type="submission" date="2019-08" db="EMBL/GenBank/DDBJ databases">
        <authorList>
            <person name="Kucharzyk K."/>
            <person name="Murdoch R.W."/>
            <person name="Higgins S."/>
            <person name="Loffler F."/>
        </authorList>
    </citation>
    <scope>NUCLEOTIDE SEQUENCE</scope>
</reference>
<dbReference type="AlphaFoldDB" id="A0A645CT37"/>
<dbReference type="PANTHER" id="PTHR30399:SF1">
    <property type="entry name" value="UTP PYROPHOSPHATASE"/>
    <property type="match status" value="1"/>
</dbReference>
<protein>
    <recommendedName>
        <fullName evidence="1">YgjP-like metallopeptidase domain-containing protein</fullName>
    </recommendedName>
</protein>
<dbReference type="InterPro" id="IPR002725">
    <property type="entry name" value="YgjP-like_metallopeptidase"/>
</dbReference>
<dbReference type="EMBL" id="VSSQ01029644">
    <property type="protein sequence ID" value="MPM79862.1"/>
    <property type="molecule type" value="Genomic_DNA"/>
</dbReference>
<evidence type="ECO:0000313" key="2">
    <source>
        <dbReference type="EMBL" id="MPM79862.1"/>
    </source>
</evidence>